<keyword evidence="1" id="KW-1133">Transmembrane helix</keyword>
<proteinExistence type="predicted"/>
<keyword evidence="3" id="KW-0132">Cell division</keyword>
<dbReference type="EMBL" id="CP020814">
    <property type="protein sequence ID" value="ARK32062.1"/>
    <property type="molecule type" value="Genomic_DNA"/>
</dbReference>
<dbReference type="GO" id="GO:0051301">
    <property type="term" value="P:cell division"/>
    <property type="evidence" value="ECO:0007669"/>
    <property type="project" value="UniProtKB-KW"/>
</dbReference>
<feature type="transmembrane region" description="Helical" evidence="1">
    <location>
        <begin position="249"/>
        <end position="279"/>
    </location>
</feature>
<dbReference type="Pfam" id="PF00595">
    <property type="entry name" value="PDZ"/>
    <property type="match status" value="1"/>
</dbReference>
<dbReference type="RefSeq" id="WP_066156860.1">
    <property type="nucleotide sequence ID" value="NZ_CP020814.1"/>
</dbReference>
<keyword evidence="1" id="KW-0812">Transmembrane</keyword>
<dbReference type="Gene3D" id="2.30.42.10">
    <property type="match status" value="1"/>
</dbReference>
<dbReference type="SUPFAM" id="SSF50156">
    <property type="entry name" value="PDZ domain-like"/>
    <property type="match status" value="1"/>
</dbReference>
<dbReference type="KEGG" id="bkw:BkAM31D_20675"/>
<dbReference type="Proteomes" id="UP000193006">
    <property type="component" value="Chromosome"/>
</dbReference>
<evidence type="ECO:0000256" key="1">
    <source>
        <dbReference type="SAM" id="Phobius"/>
    </source>
</evidence>
<dbReference type="InterPro" id="IPR036034">
    <property type="entry name" value="PDZ_sf"/>
</dbReference>
<feature type="transmembrane region" description="Helical" evidence="1">
    <location>
        <begin position="52"/>
        <end position="69"/>
    </location>
</feature>
<evidence type="ECO:0000313" key="3">
    <source>
        <dbReference type="EMBL" id="ARK32062.1"/>
    </source>
</evidence>
<feature type="transmembrane region" description="Helical" evidence="1">
    <location>
        <begin position="75"/>
        <end position="94"/>
    </location>
</feature>
<feature type="transmembrane region" description="Helical" evidence="1">
    <location>
        <begin position="139"/>
        <end position="167"/>
    </location>
</feature>
<dbReference type="AlphaFoldDB" id="A0A1X9MM09"/>
<evidence type="ECO:0000259" key="2">
    <source>
        <dbReference type="SMART" id="SM00228"/>
    </source>
</evidence>
<feature type="domain" description="PDZ" evidence="2">
    <location>
        <begin position="280"/>
        <end position="361"/>
    </location>
</feature>
<dbReference type="InterPro" id="IPR001478">
    <property type="entry name" value="PDZ"/>
</dbReference>
<protein>
    <submittedName>
        <fullName evidence="3">Cell division topological determinant MinJ</fullName>
    </submittedName>
</protein>
<feature type="transmembrane region" description="Helical" evidence="1">
    <location>
        <begin position="101"/>
        <end position="119"/>
    </location>
</feature>
<organism evidence="3 4">
    <name type="scientific">Halalkalibacter krulwichiae</name>
    <dbReference type="NCBI Taxonomy" id="199441"/>
    <lineage>
        <taxon>Bacteria</taxon>
        <taxon>Bacillati</taxon>
        <taxon>Bacillota</taxon>
        <taxon>Bacilli</taxon>
        <taxon>Bacillales</taxon>
        <taxon>Bacillaceae</taxon>
        <taxon>Halalkalibacter</taxon>
    </lineage>
</organism>
<gene>
    <name evidence="3" type="primary">minJ</name>
    <name evidence="3" type="ORF">BkAM31D_20675</name>
</gene>
<keyword evidence="3" id="KW-0131">Cell cycle</keyword>
<dbReference type="STRING" id="199441.BkAM31D_20675"/>
<dbReference type="SMART" id="SM00228">
    <property type="entry name" value="PDZ"/>
    <property type="match status" value="1"/>
</dbReference>
<reference evidence="3 4" key="1">
    <citation type="submission" date="2017-04" db="EMBL/GenBank/DDBJ databases">
        <title>Bacillus krulwichiae AM31D Genome sequencing and assembly.</title>
        <authorList>
            <person name="Krulwich T.A."/>
            <person name="Anastor L."/>
            <person name="Ehrlich R."/>
            <person name="Ehrlich G.D."/>
            <person name="Janto B."/>
        </authorList>
    </citation>
    <scope>NUCLEOTIDE SEQUENCE [LARGE SCALE GENOMIC DNA]</scope>
    <source>
        <strain evidence="3 4">AM31D</strain>
    </source>
</reference>
<evidence type="ECO:0000313" key="4">
    <source>
        <dbReference type="Proteomes" id="UP000193006"/>
    </source>
</evidence>
<keyword evidence="4" id="KW-1185">Reference proteome</keyword>
<sequence length="395" mass="43633">MITDILHMISVFILYFLANPVLYIGIAILYLMANYRVKKERMAFHTRVYRRMADFTIPFLPALLAGIYVSVVTIALGIVVSWEWLAIVAAFYLVLAVTTQLRWVTPVYALGLLLLLYGLEPLLGRIDFLKPIYEILTQVPLVAVASLLIVLMIVEGFLIRINGAVYTSPRLEKSKRGKWIGLHVAKRLWIIPVILFIPEGVIPAISYWPAIHIGDVALQPVLVPFLIGFQQVVRGSIPTHPIKAIGNRVLGLGFLFSLFAIGSYFVPVLAVVLGVLAIVGRELLTYQTKALEEKRSAIFATKSKGCIVLGVLPGSPAEKMKISVGETIAKVNGQAVNSETSFYDALQLNSAFCKLEVLNHDGEVRFAQGALYDGEHHQVGILLVKDDLVLQDSIT</sequence>
<accession>A0A1X9MM09</accession>
<feature type="transmembrane region" description="Helical" evidence="1">
    <location>
        <begin position="6"/>
        <end position="31"/>
    </location>
</feature>
<feature type="transmembrane region" description="Helical" evidence="1">
    <location>
        <begin position="188"/>
        <end position="210"/>
    </location>
</feature>
<keyword evidence="1" id="KW-0472">Membrane</keyword>
<name>A0A1X9MM09_9BACI</name>